<dbReference type="InterPro" id="IPR013096">
    <property type="entry name" value="Cupin_2"/>
</dbReference>
<feature type="region of interest" description="Disordered" evidence="1">
    <location>
        <begin position="1"/>
        <end position="27"/>
    </location>
</feature>
<feature type="compositionally biased region" description="Pro residues" evidence="1">
    <location>
        <begin position="1"/>
        <end position="12"/>
    </location>
</feature>
<dbReference type="Pfam" id="PF07883">
    <property type="entry name" value="Cupin_2"/>
    <property type="match status" value="1"/>
</dbReference>
<evidence type="ECO:0000313" key="3">
    <source>
        <dbReference type="EMBL" id="MFE5980334.1"/>
    </source>
</evidence>
<dbReference type="SUPFAM" id="SSF51182">
    <property type="entry name" value="RmlC-like cupins"/>
    <property type="match status" value="1"/>
</dbReference>
<dbReference type="Gene3D" id="2.60.120.10">
    <property type="entry name" value="Jelly Rolls"/>
    <property type="match status" value="1"/>
</dbReference>
<dbReference type="InterPro" id="IPR014710">
    <property type="entry name" value="RmlC-like_jellyroll"/>
</dbReference>
<proteinExistence type="predicted"/>
<comment type="caution">
    <text evidence="3">The sequence shown here is derived from an EMBL/GenBank/DDBJ whole genome shotgun (WGS) entry which is preliminary data.</text>
</comment>
<feature type="domain" description="Cupin type-2" evidence="2">
    <location>
        <begin position="73"/>
        <end position="139"/>
    </location>
</feature>
<sequence length="181" mass="19397">MPFTAPIPPPGEQPLAPTPYRDLPRDPGAAAMANRFRIDRSSATEEFGLACQRLIPWPGGEAETPVGAMACFLRPGGDSDPDCHNQDEVMIILAGVGAVTLDGELEPPFRAGDIVVLPRNREHVVHNTGDTELSWVSLYWPLREPALPTDGTDSANRTDGTDGTDGTNRPDDTAENKEVAA</sequence>
<evidence type="ECO:0000313" key="4">
    <source>
        <dbReference type="Proteomes" id="UP001600424"/>
    </source>
</evidence>
<organism evidence="3 4">
    <name type="scientific">Streptomyces wedmorensis</name>
    <dbReference type="NCBI Taxonomy" id="43759"/>
    <lineage>
        <taxon>Bacteria</taxon>
        <taxon>Bacillati</taxon>
        <taxon>Actinomycetota</taxon>
        <taxon>Actinomycetes</taxon>
        <taxon>Kitasatosporales</taxon>
        <taxon>Streptomycetaceae</taxon>
        <taxon>Streptomyces</taxon>
    </lineage>
</organism>
<keyword evidence="4" id="KW-1185">Reference proteome</keyword>
<protein>
    <submittedName>
        <fullName evidence="3">Cupin domain-containing protein</fullName>
    </submittedName>
</protein>
<dbReference type="InterPro" id="IPR011051">
    <property type="entry name" value="RmlC_Cupin_sf"/>
</dbReference>
<dbReference type="Proteomes" id="UP001600424">
    <property type="component" value="Unassembled WGS sequence"/>
</dbReference>
<reference evidence="3 4" key="1">
    <citation type="submission" date="2024-09" db="EMBL/GenBank/DDBJ databases">
        <title>The Natural Products Discovery Center: Release of the First 8490 Sequenced Strains for Exploring Actinobacteria Biosynthetic Diversity.</title>
        <authorList>
            <person name="Kalkreuter E."/>
            <person name="Kautsar S.A."/>
            <person name="Yang D."/>
            <person name="Bader C.D."/>
            <person name="Teijaro C.N."/>
            <person name="Fluegel L."/>
            <person name="Davis C.M."/>
            <person name="Simpson J.R."/>
            <person name="Lauterbach L."/>
            <person name="Steele A.D."/>
            <person name="Gui C."/>
            <person name="Meng S."/>
            <person name="Li G."/>
            <person name="Viehrig K."/>
            <person name="Ye F."/>
            <person name="Su P."/>
            <person name="Kiefer A.F."/>
            <person name="Nichols A."/>
            <person name="Cepeda A.J."/>
            <person name="Yan W."/>
            <person name="Fan B."/>
            <person name="Jiang Y."/>
            <person name="Adhikari A."/>
            <person name="Zheng C.-J."/>
            <person name="Schuster L."/>
            <person name="Cowan T.M."/>
            <person name="Smanski M.J."/>
            <person name="Chevrette M.G."/>
            <person name="De Carvalho L.P.S."/>
            <person name="Shen B."/>
        </authorList>
    </citation>
    <scope>NUCLEOTIDE SEQUENCE [LARGE SCALE GENOMIC DNA]</scope>
    <source>
        <strain evidence="3 4">NPDC056472</strain>
    </source>
</reference>
<evidence type="ECO:0000256" key="1">
    <source>
        <dbReference type="SAM" id="MobiDB-lite"/>
    </source>
</evidence>
<dbReference type="RefSeq" id="WP_386252165.1">
    <property type="nucleotide sequence ID" value="NZ_JBHTRV010000007.1"/>
</dbReference>
<accession>A0ABW6IUQ2</accession>
<dbReference type="EMBL" id="JBHTRV010000007">
    <property type="protein sequence ID" value="MFE5980334.1"/>
    <property type="molecule type" value="Genomic_DNA"/>
</dbReference>
<feature type="compositionally biased region" description="Basic and acidic residues" evidence="1">
    <location>
        <begin position="168"/>
        <end position="181"/>
    </location>
</feature>
<name>A0ABW6IUQ2_STRWE</name>
<feature type="region of interest" description="Disordered" evidence="1">
    <location>
        <begin position="146"/>
        <end position="181"/>
    </location>
</feature>
<gene>
    <name evidence="3" type="ORF">ACFQ63_11540</name>
</gene>
<evidence type="ECO:0000259" key="2">
    <source>
        <dbReference type="Pfam" id="PF07883"/>
    </source>
</evidence>